<dbReference type="SUPFAM" id="SSF52833">
    <property type="entry name" value="Thioredoxin-like"/>
    <property type="match status" value="1"/>
</dbReference>
<feature type="domain" description="GST N-terminal" evidence="7">
    <location>
        <begin position="5"/>
        <end position="89"/>
    </location>
</feature>
<dbReference type="Pfam" id="PF00043">
    <property type="entry name" value="GST_C"/>
    <property type="match status" value="1"/>
</dbReference>
<accession>A0A167I1H8</accession>
<dbReference type="InterPro" id="IPR010987">
    <property type="entry name" value="Glutathione-S-Trfase_C-like"/>
</dbReference>
<dbReference type="CDD" id="cd03048">
    <property type="entry name" value="GST_N_Ure2p_like"/>
    <property type="match status" value="1"/>
</dbReference>
<dbReference type="InterPro" id="IPR036282">
    <property type="entry name" value="Glutathione-S-Trfase_C_sf"/>
</dbReference>
<dbReference type="EMBL" id="KV417313">
    <property type="protein sequence ID" value="KZO92209.1"/>
    <property type="molecule type" value="Genomic_DNA"/>
</dbReference>
<keyword evidence="10" id="KW-1185">Reference proteome</keyword>
<dbReference type="FunFam" id="3.40.30.10:FF:000039">
    <property type="entry name" value="Glutathione S-transferase domain"/>
    <property type="match status" value="1"/>
</dbReference>
<protein>
    <recommendedName>
        <fullName evidence="2">glutathione transferase</fullName>
        <ecNumber evidence="2">2.5.1.18</ecNumber>
    </recommendedName>
</protein>
<dbReference type="EC" id="2.5.1.18" evidence="2"/>
<evidence type="ECO:0000313" key="10">
    <source>
        <dbReference type="Proteomes" id="UP000076738"/>
    </source>
</evidence>
<feature type="domain" description="GST C-terminal" evidence="8">
    <location>
        <begin position="95"/>
        <end position="222"/>
    </location>
</feature>
<dbReference type="SFLD" id="SFLDG00358">
    <property type="entry name" value="Main_(cytGST)"/>
    <property type="match status" value="1"/>
</dbReference>
<dbReference type="AlphaFoldDB" id="A0A167I1H8"/>
<sequence>MSHGKQFTLYTHAGGPNGWKVAYVLSELGLTYESIYLDFGTKEQKSPEFLKLNPNGRIPAIIDHLNNDFVLWESNAILLYLVERYDKAHKFSAATDVEKAIQNQWLFFQASGQGPYFGQWAWFSFYHAEKVPSALERYYKETERVFGVLNDVLSKQEWLVGDKMTIADISFIPWNNGAFSFILGPDYPVAESFPAVYKWHNAMVSRPAIKSLVDAREALRKQ</sequence>
<evidence type="ECO:0000256" key="4">
    <source>
        <dbReference type="ARBA" id="ARBA00047960"/>
    </source>
</evidence>
<comment type="function">
    <text evidence="5">Involved in the oxidative stress response and detoxification.</text>
</comment>
<comment type="similarity">
    <text evidence="1 6">Belongs to the GST superfamily.</text>
</comment>
<dbReference type="InterPro" id="IPR036249">
    <property type="entry name" value="Thioredoxin-like_sf"/>
</dbReference>
<dbReference type="Pfam" id="PF02798">
    <property type="entry name" value="GST_N"/>
    <property type="match status" value="1"/>
</dbReference>
<dbReference type="PROSITE" id="PS50404">
    <property type="entry name" value="GST_NTER"/>
    <property type="match status" value="1"/>
</dbReference>
<comment type="catalytic activity">
    <reaction evidence="4">
        <text>RX + glutathione = an S-substituted glutathione + a halide anion + H(+)</text>
        <dbReference type="Rhea" id="RHEA:16437"/>
        <dbReference type="ChEBI" id="CHEBI:15378"/>
        <dbReference type="ChEBI" id="CHEBI:16042"/>
        <dbReference type="ChEBI" id="CHEBI:17792"/>
        <dbReference type="ChEBI" id="CHEBI:57925"/>
        <dbReference type="ChEBI" id="CHEBI:90779"/>
        <dbReference type="EC" id="2.5.1.18"/>
    </reaction>
</comment>
<dbReference type="GO" id="GO:0005634">
    <property type="term" value="C:nucleus"/>
    <property type="evidence" value="ECO:0007669"/>
    <property type="project" value="UniProtKB-ARBA"/>
</dbReference>
<dbReference type="InterPro" id="IPR004046">
    <property type="entry name" value="GST_C"/>
</dbReference>
<keyword evidence="3 9" id="KW-0808">Transferase</keyword>
<evidence type="ECO:0000259" key="7">
    <source>
        <dbReference type="PROSITE" id="PS50404"/>
    </source>
</evidence>
<name>A0A167I1H8_CALVF</name>
<dbReference type="STRING" id="1330018.A0A167I1H8"/>
<reference evidence="9 10" key="1">
    <citation type="journal article" date="2016" name="Mol. Biol. Evol.">
        <title>Comparative Genomics of Early-Diverging Mushroom-Forming Fungi Provides Insights into the Origins of Lignocellulose Decay Capabilities.</title>
        <authorList>
            <person name="Nagy L.G."/>
            <person name="Riley R."/>
            <person name="Tritt A."/>
            <person name="Adam C."/>
            <person name="Daum C."/>
            <person name="Floudas D."/>
            <person name="Sun H."/>
            <person name="Yadav J.S."/>
            <person name="Pangilinan J."/>
            <person name="Larsson K.H."/>
            <person name="Matsuura K."/>
            <person name="Barry K."/>
            <person name="Labutti K."/>
            <person name="Kuo R."/>
            <person name="Ohm R.A."/>
            <person name="Bhattacharya S.S."/>
            <person name="Shirouzu T."/>
            <person name="Yoshinaga Y."/>
            <person name="Martin F.M."/>
            <person name="Grigoriev I.V."/>
            <person name="Hibbett D.S."/>
        </authorList>
    </citation>
    <scope>NUCLEOTIDE SEQUENCE [LARGE SCALE GENOMIC DNA]</scope>
    <source>
        <strain evidence="9 10">TUFC12733</strain>
    </source>
</reference>
<dbReference type="PANTHER" id="PTHR44051">
    <property type="entry name" value="GLUTATHIONE S-TRANSFERASE-RELATED"/>
    <property type="match status" value="1"/>
</dbReference>
<dbReference type="Gene3D" id="1.20.1050.130">
    <property type="match status" value="1"/>
</dbReference>
<dbReference type="FunFam" id="1.20.1050.130:FF:000016">
    <property type="entry name" value="Glutathione S-transferase 1"/>
    <property type="match status" value="1"/>
</dbReference>
<dbReference type="SFLD" id="SFLDG01151">
    <property type="entry name" value="Main.2:_Nu-like"/>
    <property type="match status" value="1"/>
</dbReference>
<dbReference type="InterPro" id="IPR040079">
    <property type="entry name" value="Glutathione_S-Trfase"/>
</dbReference>
<evidence type="ECO:0000256" key="3">
    <source>
        <dbReference type="ARBA" id="ARBA00022679"/>
    </source>
</evidence>
<dbReference type="PANTHER" id="PTHR44051:SF3">
    <property type="entry name" value="TRANSCRIPTIONAL REGULATOR URE2"/>
    <property type="match status" value="1"/>
</dbReference>
<evidence type="ECO:0000313" key="9">
    <source>
        <dbReference type="EMBL" id="KZO92209.1"/>
    </source>
</evidence>
<dbReference type="InterPro" id="IPR004045">
    <property type="entry name" value="Glutathione_S-Trfase_N"/>
</dbReference>
<proteinExistence type="inferred from homology"/>
<evidence type="ECO:0000256" key="2">
    <source>
        <dbReference type="ARBA" id="ARBA00012452"/>
    </source>
</evidence>
<evidence type="ECO:0000256" key="1">
    <source>
        <dbReference type="ARBA" id="ARBA00007409"/>
    </source>
</evidence>
<dbReference type="SUPFAM" id="SSF47616">
    <property type="entry name" value="GST C-terminal domain-like"/>
    <property type="match status" value="1"/>
</dbReference>
<dbReference type="OrthoDB" id="422574at2759"/>
<dbReference type="GO" id="GO:0005737">
    <property type="term" value="C:cytoplasm"/>
    <property type="evidence" value="ECO:0007669"/>
    <property type="project" value="UniProtKB-ARBA"/>
</dbReference>
<dbReference type="GO" id="GO:0004364">
    <property type="term" value="F:glutathione transferase activity"/>
    <property type="evidence" value="ECO:0007669"/>
    <property type="project" value="UniProtKB-EC"/>
</dbReference>
<evidence type="ECO:0000256" key="5">
    <source>
        <dbReference type="ARBA" id="ARBA00060024"/>
    </source>
</evidence>
<organism evidence="9 10">
    <name type="scientific">Calocera viscosa (strain TUFC12733)</name>
    <dbReference type="NCBI Taxonomy" id="1330018"/>
    <lineage>
        <taxon>Eukaryota</taxon>
        <taxon>Fungi</taxon>
        <taxon>Dikarya</taxon>
        <taxon>Basidiomycota</taxon>
        <taxon>Agaricomycotina</taxon>
        <taxon>Dacrymycetes</taxon>
        <taxon>Dacrymycetales</taxon>
        <taxon>Dacrymycetaceae</taxon>
        <taxon>Calocera</taxon>
    </lineage>
</organism>
<dbReference type="Proteomes" id="UP000076738">
    <property type="component" value="Unassembled WGS sequence"/>
</dbReference>
<gene>
    <name evidence="9" type="ORF">CALVIDRAFT_316633</name>
</gene>
<evidence type="ECO:0000259" key="8">
    <source>
        <dbReference type="PROSITE" id="PS50405"/>
    </source>
</evidence>
<dbReference type="SFLD" id="SFLDS00019">
    <property type="entry name" value="Glutathione_Transferase_(cytos"/>
    <property type="match status" value="1"/>
</dbReference>
<evidence type="ECO:0000256" key="6">
    <source>
        <dbReference type="RuleBase" id="RU003494"/>
    </source>
</evidence>
<dbReference type="PROSITE" id="PS50405">
    <property type="entry name" value="GST_CTER"/>
    <property type="match status" value="1"/>
</dbReference>